<evidence type="ECO:0000256" key="1">
    <source>
        <dbReference type="SAM" id="Phobius"/>
    </source>
</evidence>
<dbReference type="EMBL" id="FNDU01000006">
    <property type="protein sequence ID" value="SDI32604.1"/>
    <property type="molecule type" value="Genomic_DNA"/>
</dbReference>
<sequence length="113" mass="12987">MSSTIKLISLSILICYFIFIDYHGPPTSIDSYNQTNVITVSEDISEYEPFIGKDKHAFGHNLFIYPLLILVVVLESVSNKTIPTWYFSRTLLALTPVFYGADYLIHFPLFMKQ</sequence>
<dbReference type="RefSeq" id="WP_091585283.1">
    <property type="nucleotide sequence ID" value="NZ_FNDU01000006.1"/>
</dbReference>
<proteinExistence type="predicted"/>
<evidence type="ECO:0000313" key="2">
    <source>
        <dbReference type="EMBL" id="SDI32604.1"/>
    </source>
</evidence>
<dbReference type="OrthoDB" id="10010292at2"/>
<feature type="transmembrane region" description="Helical" evidence="1">
    <location>
        <begin position="86"/>
        <end position="105"/>
    </location>
</feature>
<dbReference type="Proteomes" id="UP000199017">
    <property type="component" value="Unassembled WGS sequence"/>
</dbReference>
<protein>
    <submittedName>
        <fullName evidence="2">Uncharacterized protein</fullName>
    </submittedName>
</protein>
<evidence type="ECO:0000313" key="3">
    <source>
        <dbReference type="Proteomes" id="UP000199017"/>
    </source>
</evidence>
<keyword evidence="3" id="KW-1185">Reference proteome</keyword>
<feature type="transmembrane region" description="Helical" evidence="1">
    <location>
        <begin position="7"/>
        <end position="24"/>
    </location>
</feature>
<gene>
    <name evidence="2" type="ORF">SAMN05216352_106264</name>
</gene>
<accession>A0A1G8JMX4</accession>
<keyword evidence="1" id="KW-0472">Membrane</keyword>
<organism evidence="2 3">
    <name type="scientific">Alteribacillus bidgolensis</name>
    <dbReference type="NCBI Taxonomy" id="930129"/>
    <lineage>
        <taxon>Bacteria</taxon>
        <taxon>Bacillati</taxon>
        <taxon>Bacillota</taxon>
        <taxon>Bacilli</taxon>
        <taxon>Bacillales</taxon>
        <taxon>Bacillaceae</taxon>
        <taxon>Alteribacillus</taxon>
    </lineage>
</organism>
<dbReference type="AlphaFoldDB" id="A0A1G8JMX4"/>
<feature type="transmembrane region" description="Helical" evidence="1">
    <location>
        <begin position="57"/>
        <end position="74"/>
    </location>
</feature>
<keyword evidence="1" id="KW-0812">Transmembrane</keyword>
<reference evidence="2 3" key="1">
    <citation type="submission" date="2016-10" db="EMBL/GenBank/DDBJ databases">
        <authorList>
            <person name="de Groot N.N."/>
        </authorList>
    </citation>
    <scope>NUCLEOTIDE SEQUENCE [LARGE SCALE GENOMIC DNA]</scope>
    <source>
        <strain evidence="3">P4B,CCM 7963,CECT 7998,DSM 25260,IBRC-M 10614,KCTC 13821</strain>
    </source>
</reference>
<name>A0A1G8JMX4_9BACI</name>
<keyword evidence="1" id="KW-1133">Transmembrane helix</keyword>